<dbReference type="AlphaFoldDB" id="M5FWN2"/>
<name>M5FWN2_DACPD</name>
<keyword evidence="4" id="KW-1185">Reference proteome</keyword>
<evidence type="ECO:0000313" key="4">
    <source>
        <dbReference type="Proteomes" id="UP000030653"/>
    </source>
</evidence>
<dbReference type="InterPro" id="IPR013320">
    <property type="entry name" value="ConA-like_dom_sf"/>
</dbReference>
<dbReference type="PRINTS" id="PR00977">
    <property type="entry name" value="SCYTLDPTASE"/>
</dbReference>
<proteinExistence type="predicted"/>
<feature type="active site" description="Proton acceptor" evidence="1">
    <location>
        <position position="204"/>
    </location>
</feature>
<dbReference type="InterPro" id="IPR000250">
    <property type="entry name" value="Peptidase_G1"/>
</dbReference>
<dbReference type="GeneID" id="63692066"/>
<dbReference type="MEROPS" id="G01.002"/>
<dbReference type="HOGENOM" id="CLU_066466_0_1_1"/>
<dbReference type="OrthoDB" id="2862635at2759"/>
<dbReference type="Gene3D" id="2.60.120.700">
    <property type="entry name" value="Peptidase G1"/>
    <property type="match status" value="1"/>
</dbReference>
<dbReference type="GO" id="GO:0006508">
    <property type="term" value="P:proteolysis"/>
    <property type="evidence" value="ECO:0007669"/>
    <property type="project" value="InterPro"/>
</dbReference>
<evidence type="ECO:0008006" key="5">
    <source>
        <dbReference type="Google" id="ProtNLM"/>
    </source>
</evidence>
<dbReference type="PANTHER" id="PTHR37536">
    <property type="entry name" value="PUTATIVE (AFU_ORTHOLOGUE AFUA_3G02970)-RELATED"/>
    <property type="match status" value="1"/>
</dbReference>
<dbReference type="PANTHER" id="PTHR37536:SF1">
    <property type="entry name" value="ASPERGILLOPEPSIN, PUTAITVE (AFU_ORTHOLOGUE AFUA_7G01200)"/>
    <property type="match status" value="1"/>
</dbReference>
<dbReference type="EMBL" id="JH795875">
    <property type="protein sequence ID" value="EJT97836.1"/>
    <property type="molecule type" value="Genomic_DNA"/>
</dbReference>
<protein>
    <recommendedName>
        <fullName evidence="5">Aspergillopepsin</fullName>
    </recommendedName>
</protein>
<feature type="chain" id="PRO_5004067324" description="Aspergillopepsin" evidence="2">
    <location>
        <begin position="19"/>
        <end position="269"/>
    </location>
</feature>
<reference evidence="3 4" key="1">
    <citation type="journal article" date="2012" name="Science">
        <title>The Paleozoic origin of enzymatic lignin decomposition reconstructed from 31 fungal genomes.</title>
        <authorList>
            <person name="Floudas D."/>
            <person name="Binder M."/>
            <person name="Riley R."/>
            <person name="Barry K."/>
            <person name="Blanchette R.A."/>
            <person name="Henrissat B."/>
            <person name="Martinez A.T."/>
            <person name="Otillar R."/>
            <person name="Spatafora J.W."/>
            <person name="Yadav J.S."/>
            <person name="Aerts A."/>
            <person name="Benoit I."/>
            <person name="Boyd A."/>
            <person name="Carlson A."/>
            <person name="Copeland A."/>
            <person name="Coutinho P.M."/>
            <person name="de Vries R.P."/>
            <person name="Ferreira P."/>
            <person name="Findley K."/>
            <person name="Foster B."/>
            <person name="Gaskell J."/>
            <person name="Glotzer D."/>
            <person name="Gorecki P."/>
            <person name="Heitman J."/>
            <person name="Hesse C."/>
            <person name="Hori C."/>
            <person name="Igarashi K."/>
            <person name="Jurgens J.A."/>
            <person name="Kallen N."/>
            <person name="Kersten P."/>
            <person name="Kohler A."/>
            <person name="Kuees U."/>
            <person name="Kumar T.K.A."/>
            <person name="Kuo A."/>
            <person name="LaButti K."/>
            <person name="Larrondo L.F."/>
            <person name="Lindquist E."/>
            <person name="Ling A."/>
            <person name="Lombard V."/>
            <person name="Lucas S."/>
            <person name="Lundell T."/>
            <person name="Martin R."/>
            <person name="McLaughlin D.J."/>
            <person name="Morgenstern I."/>
            <person name="Morin E."/>
            <person name="Murat C."/>
            <person name="Nagy L.G."/>
            <person name="Nolan M."/>
            <person name="Ohm R.A."/>
            <person name="Patyshakuliyeva A."/>
            <person name="Rokas A."/>
            <person name="Ruiz-Duenas F.J."/>
            <person name="Sabat G."/>
            <person name="Salamov A."/>
            <person name="Samejima M."/>
            <person name="Schmutz J."/>
            <person name="Slot J.C."/>
            <person name="St John F."/>
            <person name="Stenlid J."/>
            <person name="Sun H."/>
            <person name="Sun S."/>
            <person name="Syed K."/>
            <person name="Tsang A."/>
            <person name="Wiebenga A."/>
            <person name="Young D."/>
            <person name="Pisabarro A."/>
            <person name="Eastwood D.C."/>
            <person name="Martin F."/>
            <person name="Cullen D."/>
            <person name="Grigoriev I.V."/>
            <person name="Hibbett D.S."/>
        </authorList>
    </citation>
    <scope>NUCLEOTIDE SEQUENCE [LARGE SCALE GENOMIC DNA]</scope>
    <source>
        <strain evidence="3 4">DJM-731 SS1</strain>
    </source>
</reference>
<evidence type="ECO:0000256" key="2">
    <source>
        <dbReference type="SAM" id="SignalP"/>
    </source>
</evidence>
<dbReference type="GO" id="GO:0070007">
    <property type="term" value="F:glutamic-type endopeptidase activity"/>
    <property type="evidence" value="ECO:0007669"/>
    <property type="project" value="InterPro"/>
</dbReference>
<organism evidence="3 4">
    <name type="scientific">Dacryopinax primogenitus (strain DJM 731)</name>
    <name type="common">Brown rot fungus</name>
    <dbReference type="NCBI Taxonomy" id="1858805"/>
    <lineage>
        <taxon>Eukaryota</taxon>
        <taxon>Fungi</taxon>
        <taxon>Dikarya</taxon>
        <taxon>Basidiomycota</taxon>
        <taxon>Agaricomycotina</taxon>
        <taxon>Dacrymycetes</taxon>
        <taxon>Dacrymycetales</taxon>
        <taxon>Dacrymycetaceae</taxon>
        <taxon>Dacryopinax</taxon>
    </lineage>
</organism>
<evidence type="ECO:0000256" key="1">
    <source>
        <dbReference type="PIRSR" id="PIRSR600250-50"/>
    </source>
</evidence>
<evidence type="ECO:0000313" key="3">
    <source>
        <dbReference type="EMBL" id="EJT97836.1"/>
    </source>
</evidence>
<keyword evidence="2" id="KW-0732">Signal</keyword>
<dbReference type="InterPro" id="IPR038656">
    <property type="entry name" value="Peptidase_G1_sf"/>
</dbReference>
<dbReference type="Pfam" id="PF01828">
    <property type="entry name" value="Peptidase_A4"/>
    <property type="match status" value="1"/>
</dbReference>
<dbReference type="SUPFAM" id="SSF49899">
    <property type="entry name" value="Concanavalin A-like lectins/glucanases"/>
    <property type="match status" value="1"/>
</dbReference>
<accession>M5FWN2</accession>
<dbReference type="STRING" id="1858805.M5FWN2"/>
<dbReference type="Proteomes" id="UP000030653">
    <property type="component" value="Unassembled WGS sequence"/>
</dbReference>
<dbReference type="RefSeq" id="XP_040624734.1">
    <property type="nucleotide sequence ID" value="XM_040777004.1"/>
</dbReference>
<sequence length="269" mass="28133">MVAITLLTSALFATAALAAPSSRSRLEQRMARRSLGAHLSTPNQRITAATDFTGPKTEATTAYSSNWAGPVYNANAGTYKAVTGTFTVPTPSAPSGGRGSYAASAWVGIDGDSCDTAILQTGLDFTIDNGKVSYDAWYEWYPDYAYDFSGISFSAGNEVRVTVTATSTTSGTAVIENLTTGETVTQDITSSSALCEQDAEWIVEDFTEGNSLVPFANFGSVAFTSAEATTSSGSTQGPSGATYIFDIEQNNKVLTSVTTGTSTTTITYV</sequence>
<gene>
    <name evidence="3" type="ORF">DACRYDRAFT_91302</name>
</gene>
<dbReference type="OMA" id="SLNWAGY"/>
<dbReference type="CDD" id="cd13426">
    <property type="entry name" value="Peptidase_G1"/>
    <property type="match status" value="1"/>
</dbReference>
<feature type="signal peptide" evidence="2">
    <location>
        <begin position="1"/>
        <end position="18"/>
    </location>
</feature>